<dbReference type="InterPro" id="IPR049326">
    <property type="entry name" value="Rhodopsin_dom_fungi"/>
</dbReference>
<dbReference type="AlphaFoldDB" id="A0A0P7B491"/>
<comment type="subcellular location">
    <subcellularLocation>
        <location evidence="1">Membrane</location>
        <topology evidence="1">Multi-pass membrane protein</topology>
    </subcellularLocation>
</comment>
<proteinExistence type="inferred from homology"/>
<evidence type="ECO:0000256" key="3">
    <source>
        <dbReference type="ARBA" id="ARBA00022989"/>
    </source>
</evidence>
<protein>
    <recommendedName>
        <fullName evidence="7">Rhodopsin domain-containing protein</fullName>
    </recommendedName>
</protein>
<gene>
    <name evidence="8" type="ORF">AK830_g10134</name>
</gene>
<evidence type="ECO:0000256" key="6">
    <source>
        <dbReference type="SAM" id="Phobius"/>
    </source>
</evidence>
<feature type="transmembrane region" description="Helical" evidence="6">
    <location>
        <begin position="15"/>
        <end position="40"/>
    </location>
</feature>
<dbReference type="STRING" id="78410.A0A0P7B491"/>
<evidence type="ECO:0000256" key="5">
    <source>
        <dbReference type="ARBA" id="ARBA00038359"/>
    </source>
</evidence>
<dbReference type="OrthoDB" id="3897607at2759"/>
<evidence type="ECO:0000259" key="7">
    <source>
        <dbReference type="Pfam" id="PF20684"/>
    </source>
</evidence>
<comment type="similarity">
    <text evidence="5">Belongs to the SAT4 family.</text>
</comment>
<dbReference type="EMBL" id="LKCW01000204">
    <property type="protein sequence ID" value="KPM36433.1"/>
    <property type="molecule type" value="Genomic_DNA"/>
</dbReference>
<keyword evidence="3 6" id="KW-1133">Transmembrane helix</keyword>
<feature type="transmembrane region" description="Helical" evidence="6">
    <location>
        <begin position="128"/>
        <end position="150"/>
    </location>
</feature>
<keyword evidence="2 6" id="KW-0812">Transmembrane</keyword>
<keyword evidence="4 6" id="KW-0472">Membrane</keyword>
<accession>A0A0P7B491</accession>
<comment type="caution">
    <text evidence="8">The sequence shown here is derived from an EMBL/GenBank/DDBJ whole genome shotgun (WGS) entry which is preliminary data.</text>
</comment>
<feature type="domain" description="Rhodopsin" evidence="7">
    <location>
        <begin position="36"/>
        <end position="274"/>
    </location>
</feature>
<dbReference type="GO" id="GO:0016020">
    <property type="term" value="C:membrane"/>
    <property type="evidence" value="ECO:0007669"/>
    <property type="project" value="UniProtKB-SubCell"/>
</dbReference>
<feature type="transmembrane region" description="Helical" evidence="6">
    <location>
        <begin position="210"/>
        <end position="228"/>
    </location>
</feature>
<feature type="transmembrane region" description="Helical" evidence="6">
    <location>
        <begin position="170"/>
        <end position="198"/>
    </location>
</feature>
<dbReference type="InterPro" id="IPR052337">
    <property type="entry name" value="SAT4-like"/>
</dbReference>
<dbReference type="Proteomes" id="UP000050424">
    <property type="component" value="Unassembled WGS sequence"/>
</dbReference>
<dbReference type="PANTHER" id="PTHR33048">
    <property type="entry name" value="PTH11-LIKE INTEGRAL MEMBRANE PROTEIN (AFU_ORTHOLOGUE AFUA_5G11245)"/>
    <property type="match status" value="1"/>
</dbReference>
<dbReference type="PANTHER" id="PTHR33048:SF15">
    <property type="entry name" value="INTEGRAL MEMBRANE PROTEIN"/>
    <property type="match status" value="1"/>
</dbReference>
<feature type="transmembrane region" description="Helical" evidence="6">
    <location>
        <begin position="96"/>
        <end position="121"/>
    </location>
</feature>
<feature type="transmembrane region" description="Helical" evidence="6">
    <location>
        <begin position="248"/>
        <end position="268"/>
    </location>
</feature>
<evidence type="ECO:0000256" key="1">
    <source>
        <dbReference type="ARBA" id="ARBA00004141"/>
    </source>
</evidence>
<name>A0A0P7B491_9HYPO</name>
<keyword evidence="9" id="KW-1185">Reference proteome</keyword>
<reference evidence="8 9" key="1">
    <citation type="submission" date="2015-09" db="EMBL/GenBank/DDBJ databases">
        <title>Draft genome of a European isolate of the apple canker pathogen Neonectria ditissima.</title>
        <authorList>
            <person name="Gomez-Cortecero A."/>
            <person name="Harrison R.J."/>
            <person name="Armitage A.D."/>
        </authorList>
    </citation>
    <scope>NUCLEOTIDE SEQUENCE [LARGE SCALE GENOMIC DNA]</scope>
    <source>
        <strain evidence="8 9">R09/05</strain>
    </source>
</reference>
<dbReference type="Pfam" id="PF20684">
    <property type="entry name" value="Fung_rhodopsin"/>
    <property type="match status" value="1"/>
</dbReference>
<evidence type="ECO:0000256" key="2">
    <source>
        <dbReference type="ARBA" id="ARBA00022692"/>
    </source>
</evidence>
<evidence type="ECO:0000256" key="4">
    <source>
        <dbReference type="ARBA" id="ARBA00023136"/>
    </source>
</evidence>
<feature type="transmembrane region" description="Helical" evidence="6">
    <location>
        <begin position="52"/>
        <end position="76"/>
    </location>
</feature>
<organism evidence="8 9">
    <name type="scientific">Neonectria ditissima</name>
    <dbReference type="NCBI Taxonomy" id="78410"/>
    <lineage>
        <taxon>Eukaryota</taxon>
        <taxon>Fungi</taxon>
        <taxon>Dikarya</taxon>
        <taxon>Ascomycota</taxon>
        <taxon>Pezizomycotina</taxon>
        <taxon>Sordariomycetes</taxon>
        <taxon>Hypocreomycetidae</taxon>
        <taxon>Hypocreales</taxon>
        <taxon>Nectriaceae</taxon>
        <taxon>Neonectria</taxon>
    </lineage>
</organism>
<evidence type="ECO:0000313" key="8">
    <source>
        <dbReference type="EMBL" id="KPM36433.1"/>
    </source>
</evidence>
<evidence type="ECO:0000313" key="9">
    <source>
        <dbReference type="Proteomes" id="UP000050424"/>
    </source>
</evidence>
<sequence>MADSEKWEAVRPEGLAAAILGVTIIFSLLCTVVVALRTYARVSARVFGLEDWLMCVGFVLNMVHNGIVIWGTFTGIGTYDKKMNIPTMIEGAKAIVLWQIFYVSGSVFIKASICATLVRIATQKRYIYVLWGLVAISVITTLIAICAVLIRCKPVAASWNPALGTCIDQSIIIALTYAVSAVNIVTDWSVAIIPVFILWNLQMRKTLKKMVALVLGLGVLASIATIIRMPYSSVYSHTTNLLHDIGNIILWTVVECDLGIIAGSMPMLRSYIKKFAKDESSYKGGYQGGSGDLNLVTIGKIKGKHHPIHDNEFVATAVAGDDRESAKDDESTKQMIRVTKRIDQVSSKGYEQV</sequence>